<feature type="compositionally biased region" description="Acidic residues" evidence="1">
    <location>
        <begin position="140"/>
        <end position="155"/>
    </location>
</feature>
<evidence type="ECO:0000313" key="3">
    <source>
        <dbReference type="Proteomes" id="UP000186165"/>
    </source>
</evidence>
<accession>A0A1J1AA43</accession>
<evidence type="ECO:0000313" key="2">
    <source>
        <dbReference type="EMBL" id="APE95014.1"/>
    </source>
</evidence>
<dbReference type="Proteomes" id="UP000186165">
    <property type="component" value="Chromosome"/>
</dbReference>
<keyword evidence="3" id="KW-1185">Reference proteome</keyword>
<dbReference type="Gene3D" id="3.40.5.50">
    <property type="match status" value="1"/>
</dbReference>
<protein>
    <recommendedName>
        <fullName evidence="4">DNA replication factor GINS</fullName>
    </recommendedName>
</protein>
<dbReference type="EMBL" id="CP016804">
    <property type="protein sequence ID" value="APE95014.1"/>
    <property type="molecule type" value="Genomic_DNA"/>
</dbReference>
<name>A0A1J1AA43_9EURY</name>
<evidence type="ECO:0000256" key="1">
    <source>
        <dbReference type="SAM" id="MobiDB-lite"/>
    </source>
</evidence>
<dbReference type="CDD" id="cd11714">
    <property type="entry name" value="GINS_A_archaea"/>
    <property type="match status" value="1"/>
</dbReference>
<sequence length="260" mass="28140">MDLSELHRVQRQERATDSLQELRESFYADVAAYLESLREKRADAAAEAVDPFRSDRVSELTREIETAEHVVEAIYQRRIGKLVDEATLTATGNGGGADGLTAEERDLYEDLVDRIQENQQTVLETVAGDRSPAATPTDSTDTDTSETEPDTETGSDSERVPPDPPSGDIETSPAAVMGPDSNSESDGPEDEGAEDAAGGEAETTSDGDGVERRTVRVTSEVGEIFGVDAEDYELHPSDVVDLPRENADPLVERDAAERVE</sequence>
<proteinExistence type="predicted"/>
<dbReference type="AlphaFoldDB" id="A0A1J1AA43"/>
<dbReference type="GeneID" id="30417076"/>
<evidence type="ECO:0008006" key="4">
    <source>
        <dbReference type="Google" id="ProtNLM"/>
    </source>
</evidence>
<gene>
    <name evidence="2" type="ORF">HSR6_0552</name>
</gene>
<feature type="region of interest" description="Disordered" evidence="1">
    <location>
        <begin position="122"/>
        <end position="217"/>
    </location>
</feature>
<dbReference type="Gene3D" id="1.20.58.1030">
    <property type="match status" value="1"/>
</dbReference>
<dbReference type="OrthoDB" id="157576at2157"/>
<reference evidence="3" key="1">
    <citation type="submission" date="2016-08" db="EMBL/GenBank/DDBJ databases">
        <title>Discovery of first anaerobic lithoheterotrophic haloarchae widely represented in hypersaline habitats.</title>
        <authorList>
            <person name="Sorokin D.Y."/>
            <person name="Kublanov I.V."/>
            <person name="Roman P."/>
            <person name="Sinninghe Damste J.S."/>
            <person name="Golyshin P.N."/>
            <person name="Rojo D."/>
            <person name="Ciordia S."/>
            <person name="Mena Md.C."/>
            <person name="Ferrer M."/>
            <person name="Smedile F."/>
            <person name="Messina E."/>
            <person name="La Cono V."/>
            <person name="Yakimov M.M."/>
        </authorList>
    </citation>
    <scope>NUCLEOTIDE SEQUENCE [LARGE SCALE GENOMIC DNA]</scope>
    <source>
        <strain evidence="3">HSR6</strain>
    </source>
</reference>
<dbReference type="KEGG" id="hhsr:HSR6_0552"/>
<dbReference type="RefSeq" id="WP_071932730.1">
    <property type="nucleotide sequence ID" value="NZ_CP016804.1"/>
</dbReference>
<organism evidence="2 3">
    <name type="scientific">Halodesulfurarchaeum formicicum</name>
    <dbReference type="NCBI Taxonomy" id="1873524"/>
    <lineage>
        <taxon>Archaea</taxon>
        <taxon>Methanobacteriati</taxon>
        <taxon>Methanobacteriota</taxon>
        <taxon>Stenosarchaea group</taxon>
        <taxon>Halobacteria</taxon>
        <taxon>Halobacteriales</taxon>
        <taxon>Halobacteriaceae</taxon>
        <taxon>Halodesulfurarchaeum</taxon>
    </lineage>
</organism>
<feature type="region of interest" description="Disordered" evidence="1">
    <location>
        <begin position="236"/>
        <end position="260"/>
    </location>
</feature>